<feature type="compositionally biased region" description="Low complexity" evidence="10">
    <location>
        <begin position="640"/>
        <end position="679"/>
    </location>
</feature>
<dbReference type="Gene3D" id="4.10.900.10">
    <property type="entry name" value="TCF3-CBD (Catenin binding domain)"/>
    <property type="match status" value="1"/>
</dbReference>
<evidence type="ECO:0000256" key="2">
    <source>
        <dbReference type="ARBA" id="ARBA00006569"/>
    </source>
</evidence>
<dbReference type="EnsemblMetazoa" id="AALFPA23_016369.R23873">
    <property type="protein sequence ID" value="AALFPA23_016369.P23873"/>
    <property type="gene ID" value="AALFPA23_016369"/>
</dbReference>
<feature type="region of interest" description="Disordered" evidence="10">
    <location>
        <begin position="443"/>
        <end position="496"/>
    </location>
</feature>
<comment type="similarity">
    <text evidence="2">Belongs to the TCF/LEF family.</text>
</comment>
<keyword evidence="7" id="KW-0804">Transcription</keyword>
<evidence type="ECO:0000256" key="1">
    <source>
        <dbReference type="ARBA" id="ARBA00004123"/>
    </source>
</evidence>
<keyword evidence="6" id="KW-0010">Activator</keyword>
<evidence type="ECO:0000256" key="4">
    <source>
        <dbReference type="ARBA" id="ARBA00023015"/>
    </source>
</evidence>
<feature type="compositionally biased region" description="Low complexity" evidence="10">
    <location>
        <begin position="727"/>
        <end position="745"/>
    </location>
</feature>
<evidence type="ECO:0000256" key="3">
    <source>
        <dbReference type="ARBA" id="ARBA00022687"/>
    </source>
</evidence>
<dbReference type="PANTHER" id="PTHR10373:SF38">
    <property type="entry name" value="PROTEIN PANGOLIN, ISOFORM J"/>
    <property type="match status" value="1"/>
</dbReference>
<dbReference type="Gene3D" id="1.10.30.10">
    <property type="entry name" value="High mobility group box domain"/>
    <property type="match status" value="1"/>
</dbReference>
<dbReference type="InterPro" id="IPR009071">
    <property type="entry name" value="HMG_box_dom"/>
</dbReference>
<dbReference type="PROSITE" id="PS50118">
    <property type="entry name" value="HMG_BOX_2"/>
    <property type="match status" value="1"/>
</dbReference>
<evidence type="ECO:0000313" key="12">
    <source>
        <dbReference type="EnsemblMetazoa" id="AALFPA23_016369.P23873"/>
    </source>
</evidence>
<feature type="DNA-binding region" description="HMG box" evidence="9">
    <location>
        <begin position="315"/>
        <end position="383"/>
    </location>
</feature>
<dbReference type="SMART" id="SM01366">
    <property type="entry name" value="c-clamp"/>
    <property type="match status" value="1"/>
</dbReference>
<evidence type="ECO:0000259" key="11">
    <source>
        <dbReference type="PROSITE" id="PS50118"/>
    </source>
</evidence>
<dbReference type="InterPro" id="IPR024940">
    <property type="entry name" value="TCF/LEF"/>
</dbReference>
<feature type="compositionally biased region" description="Polar residues" evidence="10">
    <location>
        <begin position="238"/>
        <end position="248"/>
    </location>
</feature>
<feature type="region of interest" description="Disordered" evidence="10">
    <location>
        <begin position="535"/>
        <end position="692"/>
    </location>
</feature>
<keyword evidence="4" id="KW-0805">Transcription regulation</keyword>
<dbReference type="Proteomes" id="UP000069940">
    <property type="component" value="Unassembled WGS sequence"/>
</dbReference>
<evidence type="ECO:0000256" key="9">
    <source>
        <dbReference type="PROSITE-ProRule" id="PRU00267"/>
    </source>
</evidence>
<feature type="compositionally biased region" description="Basic and acidic residues" evidence="10">
    <location>
        <begin position="47"/>
        <end position="61"/>
    </location>
</feature>
<name>A0ABM1Z9K9_AEDAL</name>
<keyword evidence="3" id="KW-0879">Wnt signaling pathway</keyword>
<protein>
    <recommendedName>
        <fullName evidence="11">HMG box domain-containing protein</fullName>
    </recommendedName>
</protein>
<accession>A0ABM1Z9K9</accession>
<evidence type="ECO:0000256" key="5">
    <source>
        <dbReference type="ARBA" id="ARBA00023125"/>
    </source>
</evidence>
<dbReference type="Pfam" id="PF00505">
    <property type="entry name" value="HMG_box"/>
    <property type="match status" value="1"/>
</dbReference>
<reference evidence="12" key="2">
    <citation type="submission" date="2025-05" db="UniProtKB">
        <authorList>
            <consortium name="EnsemblMetazoa"/>
        </authorList>
    </citation>
    <scope>IDENTIFICATION</scope>
    <source>
        <strain evidence="12">Foshan</strain>
    </source>
</reference>
<evidence type="ECO:0000256" key="7">
    <source>
        <dbReference type="ARBA" id="ARBA00023163"/>
    </source>
</evidence>
<dbReference type="CDD" id="cd21996">
    <property type="entry name" value="HMG-box_TCF7-like"/>
    <property type="match status" value="1"/>
</dbReference>
<comment type="subcellular location">
    <subcellularLocation>
        <location evidence="1">Nucleus</location>
    </subcellularLocation>
</comment>
<feature type="compositionally biased region" description="Basic and acidic residues" evidence="10">
    <location>
        <begin position="15"/>
        <end position="40"/>
    </location>
</feature>
<feature type="region of interest" description="Disordered" evidence="10">
    <location>
        <begin position="716"/>
        <end position="753"/>
    </location>
</feature>
<feature type="compositionally biased region" description="Basic and acidic residues" evidence="10">
    <location>
        <begin position="443"/>
        <end position="452"/>
    </location>
</feature>
<feature type="compositionally biased region" description="Pro residues" evidence="10">
    <location>
        <begin position="629"/>
        <end position="639"/>
    </location>
</feature>
<feature type="compositionally biased region" description="Polar residues" evidence="10">
    <location>
        <begin position="716"/>
        <end position="726"/>
    </location>
</feature>
<sequence>MPHNSSTGDELGSTDEVKVFKDEGRDDEKLSENLLEEKSSLIDLTESEEKTVKNGTNRHEAGPVYGKLPHGHPGFNMGYLVPPYAYPNGSAGGLPVSMANKIGLPPFFCHNGDHLSSPPPAHCGILPYQLDPKTMGLTRPPLYSFPTSQYPYPMLSPDMPLVASSWHTPSMYSPATGFRNPYPASLQIYTSLPSDFYRYSPSLLPSVHSHPMLNSHPAIITPGPKQDIPGQDSRFGSGRSSNPPTIKQESGEEGSQGGRYSSGHSRSSNSHHNHSHHEQNNHSNNNNHHHHHSGGGQHRSLSEKELAMEKKKSHVKKPLNAFMLYMKEMRSQVVAECTLKESAAINQILGRKWHSLTREQQSVYYDKARQERQLHMELYPGWTARDNYGYGAKKKKRKKDRSPADPGGNSMKKCRARYGLDQQNQWCKPCRRKKKCIRYKEMTDSEEGRDQGSDDAIGSCGSMDDSKSPEDDRESLNQSMSSPRSMSVLSSLQSPSTSIASPLNLLASPATPTNYYHHHDHLGLASIIAAQHQQQQQALQNSTSDKLNNISSDSGLSSQLNNSYSNNFSPYSNHHTIRNSSNQNSNSTSNNLSSAVTSPPDLLNGGTSSNKNHHSSSGSNSLPPHHQQPHPPATGPPPNGSSSSSISALQIPPHLQQLNLSSSSPPTSINNNSSSLPTSQIKEEPGCLRNSPPNFLLHHHHLAMAAAAAAAQMHKNNGDLSSTGDLSHSSNSTTNNDSGRSTGSSQANSTSDR</sequence>
<feature type="compositionally biased region" description="Low complexity" evidence="10">
    <location>
        <begin position="476"/>
        <end position="496"/>
    </location>
</feature>
<feature type="compositionally biased region" description="Basic and acidic residues" evidence="10">
    <location>
        <begin position="300"/>
        <end position="310"/>
    </location>
</feature>
<reference evidence="13" key="1">
    <citation type="journal article" date="2015" name="Proc. Natl. Acad. Sci. U.S.A.">
        <title>Genome sequence of the Asian Tiger mosquito, Aedes albopictus, reveals insights into its biology, genetics, and evolution.</title>
        <authorList>
            <person name="Chen X.G."/>
            <person name="Jiang X."/>
            <person name="Gu J."/>
            <person name="Xu M."/>
            <person name="Wu Y."/>
            <person name="Deng Y."/>
            <person name="Zhang C."/>
            <person name="Bonizzoni M."/>
            <person name="Dermauw W."/>
            <person name="Vontas J."/>
            <person name="Armbruster P."/>
            <person name="Huang X."/>
            <person name="Yang Y."/>
            <person name="Zhang H."/>
            <person name="He W."/>
            <person name="Peng H."/>
            <person name="Liu Y."/>
            <person name="Wu K."/>
            <person name="Chen J."/>
            <person name="Lirakis M."/>
            <person name="Topalis P."/>
            <person name="Van Leeuwen T."/>
            <person name="Hall A.B."/>
            <person name="Jiang X."/>
            <person name="Thorpe C."/>
            <person name="Mueller R.L."/>
            <person name="Sun C."/>
            <person name="Waterhouse R.M."/>
            <person name="Yan G."/>
            <person name="Tu Z.J."/>
            <person name="Fang X."/>
            <person name="James A.A."/>
        </authorList>
    </citation>
    <scope>NUCLEOTIDE SEQUENCE [LARGE SCALE GENOMIC DNA]</scope>
    <source>
        <strain evidence="13">Foshan</strain>
    </source>
</reference>
<feature type="region of interest" description="Disordered" evidence="10">
    <location>
        <begin position="1"/>
        <end position="67"/>
    </location>
</feature>
<proteinExistence type="inferred from homology"/>
<feature type="domain" description="HMG box" evidence="11">
    <location>
        <begin position="315"/>
        <end position="383"/>
    </location>
</feature>
<keyword evidence="13" id="KW-1185">Reference proteome</keyword>
<feature type="compositionally biased region" description="Polar residues" evidence="10">
    <location>
        <begin position="541"/>
        <end position="553"/>
    </location>
</feature>
<dbReference type="InterPro" id="IPR013558">
    <property type="entry name" value="CTNNB1-bd_N"/>
</dbReference>
<evidence type="ECO:0000313" key="13">
    <source>
        <dbReference type="Proteomes" id="UP000069940"/>
    </source>
</evidence>
<dbReference type="GeneID" id="109426049"/>
<feature type="compositionally biased region" description="Low complexity" evidence="10">
    <location>
        <begin position="258"/>
        <end position="268"/>
    </location>
</feature>
<keyword evidence="5 9" id="KW-0238">DNA-binding</keyword>
<feature type="region of interest" description="Disordered" evidence="10">
    <location>
        <begin position="215"/>
        <end position="314"/>
    </location>
</feature>
<evidence type="ECO:0000256" key="10">
    <source>
        <dbReference type="SAM" id="MobiDB-lite"/>
    </source>
</evidence>
<dbReference type="PANTHER" id="PTHR10373">
    <property type="entry name" value="TRANSCRIPTION FACTOR 7 FAMILY MEMBER"/>
    <property type="match status" value="1"/>
</dbReference>
<evidence type="ECO:0000256" key="8">
    <source>
        <dbReference type="ARBA" id="ARBA00023242"/>
    </source>
</evidence>
<feature type="region of interest" description="Disordered" evidence="10">
    <location>
        <begin position="390"/>
        <end position="414"/>
    </location>
</feature>
<feature type="compositionally biased region" description="Low complexity" evidence="10">
    <location>
        <begin position="604"/>
        <end position="625"/>
    </location>
</feature>
<feature type="compositionally biased region" description="Low complexity" evidence="10">
    <location>
        <begin position="554"/>
        <end position="594"/>
    </location>
</feature>
<dbReference type="InterPro" id="IPR036910">
    <property type="entry name" value="HMG_box_dom_sf"/>
</dbReference>
<keyword evidence="8 9" id="KW-0539">Nucleus</keyword>
<dbReference type="Pfam" id="PF08347">
    <property type="entry name" value="CTNNB1_binding"/>
    <property type="match status" value="1"/>
</dbReference>
<dbReference type="SUPFAM" id="SSF47095">
    <property type="entry name" value="HMG-box"/>
    <property type="match status" value="1"/>
</dbReference>
<dbReference type="RefSeq" id="XP_062712531.1">
    <property type="nucleotide sequence ID" value="XM_062856547.1"/>
</dbReference>
<dbReference type="SMART" id="SM00398">
    <property type="entry name" value="HMG"/>
    <property type="match status" value="1"/>
</dbReference>
<dbReference type="InterPro" id="IPR027397">
    <property type="entry name" value="Catenin-bd_sf"/>
</dbReference>
<organism evidence="12 13">
    <name type="scientific">Aedes albopictus</name>
    <name type="common">Asian tiger mosquito</name>
    <name type="synonym">Stegomyia albopicta</name>
    <dbReference type="NCBI Taxonomy" id="7160"/>
    <lineage>
        <taxon>Eukaryota</taxon>
        <taxon>Metazoa</taxon>
        <taxon>Ecdysozoa</taxon>
        <taxon>Arthropoda</taxon>
        <taxon>Hexapoda</taxon>
        <taxon>Insecta</taxon>
        <taxon>Pterygota</taxon>
        <taxon>Neoptera</taxon>
        <taxon>Endopterygota</taxon>
        <taxon>Diptera</taxon>
        <taxon>Nematocera</taxon>
        <taxon>Culicoidea</taxon>
        <taxon>Culicidae</taxon>
        <taxon>Culicinae</taxon>
        <taxon>Aedini</taxon>
        <taxon>Aedes</taxon>
        <taxon>Stegomyia</taxon>
    </lineage>
</organism>
<evidence type="ECO:0000256" key="6">
    <source>
        <dbReference type="ARBA" id="ARBA00023159"/>
    </source>
</evidence>